<feature type="domain" description="DnaB/C C-terminal" evidence="3">
    <location>
        <begin position="121"/>
        <end position="192"/>
    </location>
</feature>
<evidence type="ECO:0000256" key="1">
    <source>
        <dbReference type="ARBA" id="ARBA00093462"/>
    </source>
</evidence>
<dbReference type="InterPro" id="IPR053162">
    <property type="entry name" value="DnaD"/>
</dbReference>
<sequence length="224" mass="26878">MISKLLQDQVSIPRELMTKYHSYGLNEPQVMILVQIYFFQIDDIYFPTPEEIAEKMTISTEQCSQYLRQLIQQGFLKIDEMTNNNVLTEMYSLEPLWKQLYDKKEKDVDSTDEAVKIGEMFRRFEQEFGRPLSPFEIERINHWIDEENHSIDLIYDALREAVLMSKLNFTYIDRILLEWKKKGIQSSVQAKQNSRNFHHNQRESVTTKQKTNRKALYYNWLDES</sequence>
<dbReference type="Pfam" id="PF21984">
    <property type="entry name" value="DnaD_N"/>
    <property type="match status" value="1"/>
</dbReference>
<evidence type="ECO:0000256" key="2">
    <source>
        <dbReference type="SAM" id="MobiDB-lite"/>
    </source>
</evidence>
<dbReference type="Gene3D" id="1.10.10.10">
    <property type="entry name" value="Winged helix-like DNA-binding domain superfamily/Winged helix DNA-binding domain"/>
    <property type="match status" value="1"/>
</dbReference>
<name>A0ABV8VUG1_9BACI</name>
<dbReference type="InterPro" id="IPR036390">
    <property type="entry name" value="WH_DNA-bd_sf"/>
</dbReference>
<keyword evidence="6" id="KW-1185">Reference proteome</keyword>
<dbReference type="Pfam" id="PF07261">
    <property type="entry name" value="DnaB_2"/>
    <property type="match status" value="1"/>
</dbReference>
<dbReference type="PANTHER" id="PTHR37293">
    <property type="entry name" value="PHAGE REPLICATION PROTEIN-RELATED"/>
    <property type="match status" value="1"/>
</dbReference>
<dbReference type="SUPFAM" id="SSF46785">
    <property type="entry name" value="Winged helix' DNA-binding domain"/>
    <property type="match status" value="1"/>
</dbReference>
<dbReference type="Proteomes" id="UP001595880">
    <property type="component" value="Unassembled WGS sequence"/>
</dbReference>
<dbReference type="PANTHER" id="PTHR37293:SF6">
    <property type="entry name" value="DNA REPLICATION PROTEIN DNAD"/>
    <property type="match status" value="1"/>
</dbReference>
<dbReference type="Gene3D" id="1.10.10.630">
    <property type="entry name" value="DnaD domain-like"/>
    <property type="match status" value="1"/>
</dbReference>
<dbReference type="InterPro" id="IPR006343">
    <property type="entry name" value="DnaB/C_C"/>
</dbReference>
<dbReference type="InterPro" id="IPR034829">
    <property type="entry name" value="DnaD-like_sf"/>
</dbReference>
<comment type="similarity">
    <text evidence="1">Belongs to the DnaB/DnaD family.</text>
</comment>
<evidence type="ECO:0000313" key="6">
    <source>
        <dbReference type="Proteomes" id="UP001595880"/>
    </source>
</evidence>
<proteinExistence type="inferred from homology"/>
<dbReference type="SUPFAM" id="SSF158499">
    <property type="entry name" value="DnaD domain-like"/>
    <property type="match status" value="1"/>
</dbReference>
<dbReference type="InterPro" id="IPR053843">
    <property type="entry name" value="DnaD_N"/>
</dbReference>
<gene>
    <name evidence="5" type="ORF">ACFOZ1_07360</name>
</gene>
<evidence type="ECO:0000313" key="5">
    <source>
        <dbReference type="EMBL" id="MFC4387630.1"/>
    </source>
</evidence>
<protein>
    <submittedName>
        <fullName evidence="5">DnaD domain protein</fullName>
    </submittedName>
</protein>
<dbReference type="NCBIfam" id="TIGR01446">
    <property type="entry name" value="DnaD_dom"/>
    <property type="match status" value="1"/>
</dbReference>
<feature type="region of interest" description="Disordered" evidence="2">
    <location>
        <begin position="190"/>
        <end position="209"/>
    </location>
</feature>
<evidence type="ECO:0000259" key="3">
    <source>
        <dbReference type="Pfam" id="PF07261"/>
    </source>
</evidence>
<dbReference type="RefSeq" id="WP_390197739.1">
    <property type="nucleotide sequence ID" value="NZ_JBHSDV010000001.1"/>
</dbReference>
<dbReference type="EMBL" id="JBHSDV010000001">
    <property type="protein sequence ID" value="MFC4387630.1"/>
    <property type="molecule type" value="Genomic_DNA"/>
</dbReference>
<comment type="caution">
    <text evidence="5">The sequence shown here is derived from an EMBL/GenBank/DDBJ whole genome shotgun (WGS) entry which is preliminary data.</text>
</comment>
<accession>A0ABV8VUG1</accession>
<organism evidence="5 6">
    <name type="scientific">Gracilibacillus marinus</name>
    <dbReference type="NCBI Taxonomy" id="630535"/>
    <lineage>
        <taxon>Bacteria</taxon>
        <taxon>Bacillati</taxon>
        <taxon>Bacillota</taxon>
        <taxon>Bacilli</taxon>
        <taxon>Bacillales</taxon>
        <taxon>Bacillaceae</taxon>
        <taxon>Gracilibacillus</taxon>
    </lineage>
</organism>
<evidence type="ECO:0000259" key="4">
    <source>
        <dbReference type="Pfam" id="PF21984"/>
    </source>
</evidence>
<dbReference type="InterPro" id="IPR036388">
    <property type="entry name" value="WH-like_DNA-bd_sf"/>
</dbReference>
<reference evidence="6" key="1">
    <citation type="journal article" date="2019" name="Int. J. Syst. Evol. Microbiol.">
        <title>The Global Catalogue of Microorganisms (GCM) 10K type strain sequencing project: providing services to taxonomists for standard genome sequencing and annotation.</title>
        <authorList>
            <consortium name="The Broad Institute Genomics Platform"/>
            <consortium name="The Broad Institute Genome Sequencing Center for Infectious Disease"/>
            <person name="Wu L."/>
            <person name="Ma J."/>
        </authorList>
    </citation>
    <scope>NUCLEOTIDE SEQUENCE [LARGE SCALE GENOMIC DNA]</scope>
    <source>
        <strain evidence="6">KACC 14058</strain>
    </source>
</reference>
<feature type="domain" description="DnaD N-terminal" evidence="4">
    <location>
        <begin position="12"/>
        <end position="108"/>
    </location>
</feature>